<evidence type="ECO:0000313" key="3">
    <source>
        <dbReference type="EMBL" id="PJZ68829.1"/>
    </source>
</evidence>
<gene>
    <name evidence="3" type="ORF">CH360_14015</name>
    <name evidence="4" type="ORF">CH373_15555</name>
</gene>
<dbReference type="InterPro" id="IPR013538">
    <property type="entry name" value="ASHA1/2-like_C"/>
</dbReference>
<dbReference type="InterPro" id="IPR023393">
    <property type="entry name" value="START-like_dom_sf"/>
</dbReference>
<keyword evidence="5" id="KW-1185">Reference proteome</keyword>
<accession>A0A2M9ZJC3</accession>
<evidence type="ECO:0000256" key="1">
    <source>
        <dbReference type="ARBA" id="ARBA00006817"/>
    </source>
</evidence>
<protein>
    <submittedName>
        <fullName evidence="4">ATPase</fullName>
    </submittedName>
</protein>
<dbReference type="SUPFAM" id="SSF55961">
    <property type="entry name" value="Bet v1-like"/>
    <property type="match status" value="1"/>
</dbReference>
<dbReference type="OrthoDB" id="9805228at2"/>
<evidence type="ECO:0000313" key="4">
    <source>
        <dbReference type="EMBL" id="PJZ72160.1"/>
    </source>
</evidence>
<dbReference type="EMBL" id="NPDY01000015">
    <property type="protein sequence ID" value="PJZ68829.1"/>
    <property type="molecule type" value="Genomic_DNA"/>
</dbReference>
<dbReference type="EMBL" id="NPDZ01000012">
    <property type="protein sequence ID" value="PJZ72160.1"/>
    <property type="molecule type" value="Genomic_DNA"/>
</dbReference>
<dbReference type="RefSeq" id="WP_100714682.1">
    <property type="nucleotide sequence ID" value="NZ_NPDY01000015.1"/>
</dbReference>
<organism evidence="4 6">
    <name type="scientific">Leptospira perolatii</name>
    <dbReference type="NCBI Taxonomy" id="2023191"/>
    <lineage>
        <taxon>Bacteria</taxon>
        <taxon>Pseudomonadati</taxon>
        <taxon>Spirochaetota</taxon>
        <taxon>Spirochaetia</taxon>
        <taxon>Leptospirales</taxon>
        <taxon>Leptospiraceae</taxon>
        <taxon>Leptospira</taxon>
    </lineage>
</organism>
<dbReference type="Gene3D" id="3.30.530.20">
    <property type="match status" value="1"/>
</dbReference>
<feature type="domain" description="Activator of Hsp90 ATPase homologue 1/2-like C-terminal" evidence="2">
    <location>
        <begin position="23"/>
        <end position="157"/>
    </location>
</feature>
<dbReference type="CDD" id="cd07826">
    <property type="entry name" value="SRPBCC_CalC_Aha1-like_9"/>
    <property type="match status" value="1"/>
</dbReference>
<comment type="caution">
    <text evidence="4">The sequence shown here is derived from an EMBL/GenBank/DDBJ whole genome shotgun (WGS) entry which is preliminary data.</text>
</comment>
<sequence length="169" mass="19437">MNRESLKVVAKGERELEITRVFNASRDLVFDCFTKPELLKRWFYGPDGWSLSVCQIDLRVGGTYRYVWRSEHDGTEMGAGGVYREVQAPERLVCTEAFDKAWYSGESLLTSIFDEQNNQTFYTLTILYESQEARDQVVQSPMEEGLSQGYDRLAKLLTHLVAEKMGGER</sequence>
<reference evidence="5 6" key="1">
    <citation type="submission" date="2017-07" db="EMBL/GenBank/DDBJ databases">
        <title>Leptospira spp. isolated from tropical soils.</title>
        <authorList>
            <person name="Thibeaux R."/>
            <person name="Iraola G."/>
            <person name="Ferres I."/>
            <person name="Bierque E."/>
            <person name="Girault D."/>
            <person name="Soupe-Gilbert M.-E."/>
            <person name="Picardeau M."/>
            <person name="Goarant C."/>
        </authorList>
    </citation>
    <scope>NUCLEOTIDE SEQUENCE [LARGE SCALE GENOMIC DNA]</scope>
    <source>
        <strain evidence="4 6">FH1-B-B1</strain>
        <strain evidence="3 5">FH1-B-C1</strain>
    </source>
</reference>
<dbReference type="AlphaFoldDB" id="A0A2M9ZJC3"/>
<comment type="similarity">
    <text evidence="1">Belongs to the AHA1 family.</text>
</comment>
<name>A0A2M9ZJC3_9LEPT</name>
<dbReference type="Proteomes" id="UP000231962">
    <property type="component" value="Unassembled WGS sequence"/>
</dbReference>
<dbReference type="Pfam" id="PF08327">
    <property type="entry name" value="AHSA1"/>
    <property type="match status" value="1"/>
</dbReference>
<proteinExistence type="inferred from homology"/>
<evidence type="ECO:0000313" key="6">
    <source>
        <dbReference type="Proteomes" id="UP000231990"/>
    </source>
</evidence>
<evidence type="ECO:0000259" key="2">
    <source>
        <dbReference type="Pfam" id="PF08327"/>
    </source>
</evidence>
<evidence type="ECO:0000313" key="5">
    <source>
        <dbReference type="Proteomes" id="UP000231962"/>
    </source>
</evidence>
<dbReference type="Proteomes" id="UP000231990">
    <property type="component" value="Unassembled WGS sequence"/>
</dbReference>